<feature type="domain" description="NADP-dependent oxidoreductase" evidence="7">
    <location>
        <begin position="17"/>
        <end position="257"/>
    </location>
</feature>
<feature type="binding site" evidence="5">
    <location>
        <position position="106"/>
    </location>
    <ligand>
        <name>substrate</name>
    </ligand>
</feature>
<evidence type="ECO:0000256" key="2">
    <source>
        <dbReference type="ARBA" id="ARBA00022857"/>
    </source>
</evidence>
<proteinExistence type="inferred from homology"/>
<feature type="site" description="Lowers pKa of active site Tyr" evidence="6">
    <location>
        <position position="75"/>
    </location>
</feature>
<dbReference type="Pfam" id="PF00248">
    <property type="entry name" value="Aldo_ket_red"/>
    <property type="match status" value="1"/>
</dbReference>
<dbReference type="GO" id="GO:0016616">
    <property type="term" value="F:oxidoreductase activity, acting on the CH-OH group of donors, NAD or NADP as acceptor"/>
    <property type="evidence" value="ECO:0007669"/>
    <property type="project" value="UniProtKB-ARBA"/>
</dbReference>
<dbReference type="PIRSF" id="PIRSF000097">
    <property type="entry name" value="AKR"/>
    <property type="match status" value="1"/>
</dbReference>
<evidence type="ECO:0000256" key="5">
    <source>
        <dbReference type="PIRSR" id="PIRSR000097-2"/>
    </source>
</evidence>
<dbReference type="InterPro" id="IPR023210">
    <property type="entry name" value="NADP_OxRdtase_dom"/>
</dbReference>
<evidence type="ECO:0000256" key="6">
    <source>
        <dbReference type="PIRSR" id="PIRSR000097-3"/>
    </source>
</evidence>
<feature type="active site" description="Proton donor" evidence="4">
    <location>
        <position position="50"/>
    </location>
</feature>
<comment type="similarity">
    <text evidence="1">Belongs to the aldo/keto reductase family.</text>
</comment>
<dbReference type="Proteomes" id="UP000824223">
    <property type="component" value="Unassembled WGS sequence"/>
</dbReference>
<dbReference type="EMBL" id="DXAK01000013">
    <property type="protein sequence ID" value="HJA06172.1"/>
    <property type="molecule type" value="Genomic_DNA"/>
</dbReference>
<dbReference type="SUPFAM" id="SSF51430">
    <property type="entry name" value="NAD(P)-linked oxidoreductase"/>
    <property type="match status" value="1"/>
</dbReference>
<dbReference type="Gene3D" id="3.20.20.100">
    <property type="entry name" value="NADP-dependent oxidoreductase domain"/>
    <property type="match status" value="1"/>
</dbReference>
<dbReference type="CDD" id="cd19133">
    <property type="entry name" value="AKR_AKR5F1"/>
    <property type="match status" value="1"/>
</dbReference>
<evidence type="ECO:0000256" key="4">
    <source>
        <dbReference type="PIRSR" id="PIRSR000097-1"/>
    </source>
</evidence>
<dbReference type="FunFam" id="3.20.20.100:FF:000015">
    <property type="entry name" value="Oxidoreductase, aldo/keto reductase family"/>
    <property type="match status" value="1"/>
</dbReference>
<sequence>MIMSTITLNNDIQMPMLGFGTFLIGGAECEESVLTALRSGYRIIDTAEAYENEEAVGNAIVKSGIPRKELFLVTKVNFRSYENTRETVEASLKKLKTSYLDLVLLHWPFGNYYAAWRELEKLYQEGKIRAIGVSNFDPDRLIDLIEFNKVTPAVNQIETHLLCQRREEHEWLEKYRVQHMAYAPLGQGKKNEMFEHPALVEIAKAHGKTAAQVALRFLMQNGVVVIPKSVHAKRIKENFDLLDFELSTDEMARLVEMDTAAPIIGNPEDPAMVESAMKW</sequence>
<keyword evidence="3" id="KW-0560">Oxidoreductase</keyword>
<dbReference type="InterPro" id="IPR018170">
    <property type="entry name" value="Aldo/ket_reductase_CS"/>
</dbReference>
<keyword evidence="2" id="KW-0521">NADP</keyword>
<dbReference type="AlphaFoldDB" id="A0A9D2H7K0"/>
<dbReference type="PANTHER" id="PTHR43827">
    <property type="entry name" value="2,5-DIKETO-D-GLUCONIC ACID REDUCTASE"/>
    <property type="match status" value="1"/>
</dbReference>
<name>A0A9D2H7K0_9FIRM</name>
<dbReference type="PROSITE" id="PS00062">
    <property type="entry name" value="ALDOKETO_REDUCTASE_2"/>
    <property type="match status" value="1"/>
</dbReference>
<dbReference type="PRINTS" id="PR00069">
    <property type="entry name" value="ALDKETRDTASE"/>
</dbReference>
<reference evidence="8" key="1">
    <citation type="journal article" date="2021" name="PeerJ">
        <title>Extensive microbial diversity within the chicken gut microbiome revealed by metagenomics and culture.</title>
        <authorList>
            <person name="Gilroy R."/>
            <person name="Ravi A."/>
            <person name="Getino M."/>
            <person name="Pursley I."/>
            <person name="Horton D.L."/>
            <person name="Alikhan N.F."/>
            <person name="Baker D."/>
            <person name="Gharbi K."/>
            <person name="Hall N."/>
            <person name="Watson M."/>
            <person name="Adriaenssens E.M."/>
            <person name="Foster-Nyarko E."/>
            <person name="Jarju S."/>
            <person name="Secka A."/>
            <person name="Antonio M."/>
            <person name="Oren A."/>
            <person name="Chaudhuri R.R."/>
            <person name="La Ragione R."/>
            <person name="Hildebrand F."/>
            <person name="Pallen M.J."/>
        </authorList>
    </citation>
    <scope>NUCLEOTIDE SEQUENCE</scope>
    <source>
        <strain evidence="8">ChiSjej2B20-11307</strain>
    </source>
</reference>
<dbReference type="PROSITE" id="PS00063">
    <property type="entry name" value="ALDOKETO_REDUCTASE_3"/>
    <property type="match status" value="1"/>
</dbReference>
<gene>
    <name evidence="8" type="ORF">H9798_03345</name>
</gene>
<dbReference type="InterPro" id="IPR036812">
    <property type="entry name" value="NAD(P)_OxRdtase_dom_sf"/>
</dbReference>
<evidence type="ECO:0000259" key="7">
    <source>
        <dbReference type="Pfam" id="PF00248"/>
    </source>
</evidence>
<protein>
    <submittedName>
        <fullName evidence="8">Aldo/keto reductase</fullName>
    </submittedName>
</protein>
<dbReference type="PANTHER" id="PTHR43827:SF3">
    <property type="entry name" value="NADP-DEPENDENT OXIDOREDUCTASE DOMAIN-CONTAINING PROTEIN"/>
    <property type="match status" value="1"/>
</dbReference>
<evidence type="ECO:0000313" key="8">
    <source>
        <dbReference type="EMBL" id="HJA06172.1"/>
    </source>
</evidence>
<reference evidence="8" key="2">
    <citation type="submission" date="2021-04" db="EMBL/GenBank/DDBJ databases">
        <authorList>
            <person name="Gilroy R."/>
        </authorList>
    </citation>
    <scope>NUCLEOTIDE SEQUENCE</scope>
    <source>
        <strain evidence="8">ChiSjej2B20-11307</strain>
    </source>
</reference>
<accession>A0A9D2H7K0</accession>
<evidence type="ECO:0000256" key="3">
    <source>
        <dbReference type="ARBA" id="ARBA00023002"/>
    </source>
</evidence>
<comment type="caution">
    <text evidence="8">The sequence shown here is derived from an EMBL/GenBank/DDBJ whole genome shotgun (WGS) entry which is preliminary data.</text>
</comment>
<dbReference type="InterPro" id="IPR020471">
    <property type="entry name" value="AKR"/>
</dbReference>
<evidence type="ECO:0000256" key="1">
    <source>
        <dbReference type="ARBA" id="ARBA00007905"/>
    </source>
</evidence>
<evidence type="ECO:0000313" key="9">
    <source>
        <dbReference type="Proteomes" id="UP000824223"/>
    </source>
</evidence>
<organism evidence="8 9">
    <name type="scientific">Candidatus Mediterraneibacter pullicola</name>
    <dbReference type="NCBI Taxonomy" id="2838682"/>
    <lineage>
        <taxon>Bacteria</taxon>
        <taxon>Bacillati</taxon>
        <taxon>Bacillota</taxon>
        <taxon>Clostridia</taxon>
        <taxon>Lachnospirales</taxon>
        <taxon>Lachnospiraceae</taxon>
        <taxon>Mediterraneibacter</taxon>
    </lineage>
</organism>